<organism evidence="1 2">
    <name type="scientific">Rugosimonospora africana</name>
    <dbReference type="NCBI Taxonomy" id="556532"/>
    <lineage>
        <taxon>Bacteria</taxon>
        <taxon>Bacillati</taxon>
        <taxon>Actinomycetota</taxon>
        <taxon>Actinomycetes</taxon>
        <taxon>Micromonosporales</taxon>
        <taxon>Micromonosporaceae</taxon>
        <taxon>Rugosimonospora</taxon>
    </lineage>
</organism>
<evidence type="ECO:0000313" key="1">
    <source>
        <dbReference type="EMBL" id="GIH13106.1"/>
    </source>
</evidence>
<dbReference type="EMBL" id="BONZ01000013">
    <property type="protein sequence ID" value="GIH13106.1"/>
    <property type="molecule type" value="Genomic_DNA"/>
</dbReference>
<keyword evidence="2" id="KW-1185">Reference proteome</keyword>
<sequence>MPTDRNNQNSLLQAPRPTPLEWARRRRNERDARRAEAVRERAVTRMSRLGVQWKVIDIAELGLPAKNTFLTIGPGGVFLVTVKEHGRTRVRLAGDVVQIDGRRLTYIPEARKLADQAGKAMSRTAGSMVPVTPVVALSGTGVIDVHGLPKGCVVTSYRELDYLLGAYGERIAPSTVSKLYSIARHPVTWATPEQRAQVESYKWYAGSTATDKTGSGR</sequence>
<accession>A0A8J3VP85</accession>
<reference evidence="1" key="1">
    <citation type="submission" date="2021-01" db="EMBL/GenBank/DDBJ databases">
        <title>Whole genome shotgun sequence of Rugosimonospora africana NBRC 104875.</title>
        <authorList>
            <person name="Komaki H."/>
            <person name="Tamura T."/>
        </authorList>
    </citation>
    <scope>NUCLEOTIDE SEQUENCE</scope>
    <source>
        <strain evidence="1">NBRC 104875</strain>
    </source>
</reference>
<gene>
    <name evidence="1" type="ORF">Raf01_12780</name>
</gene>
<evidence type="ECO:0000313" key="2">
    <source>
        <dbReference type="Proteomes" id="UP000642748"/>
    </source>
</evidence>
<dbReference type="Proteomes" id="UP000642748">
    <property type="component" value="Unassembled WGS sequence"/>
</dbReference>
<proteinExistence type="predicted"/>
<protein>
    <recommendedName>
        <fullName evidence="3">NERD domain-containing protein</fullName>
    </recommendedName>
</protein>
<dbReference type="AlphaFoldDB" id="A0A8J3VP85"/>
<name>A0A8J3VP85_9ACTN</name>
<comment type="caution">
    <text evidence="1">The sequence shown here is derived from an EMBL/GenBank/DDBJ whole genome shotgun (WGS) entry which is preliminary data.</text>
</comment>
<evidence type="ECO:0008006" key="3">
    <source>
        <dbReference type="Google" id="ProtNLM"/>
    </source>
</evidence>